<comment type="caution">
    <text evidence="1">The sequence shown here is derived from an EMBL/GenBank/DDBJ whole genome shotgun (WGS) entry which is preliminary data.</text>
</comment>
<sequence>MFRDWGNTAELFDKNLTSKLYWLLAVTGFLRASDINRIDDSKTIIALGILNLAIVSPKEKRKGRPIIHHFQISRHIDQTLCPVYTDVVYKQRIAQTSCPTPHFNNSSIIVNRLLRYIKYHTKPLMLDRITRYLHLLSGLINRPPNTPIPKARAIGATLASSAGVLADDIVTHAFW</sequence>
<protein>
    <submittedName>
        <fullName evidence="1">Uncharacterized protein</fullName>
    </submittedName>
</protein>
<evidence type="ECO:0000313" key="2">
    <source>
        <dbReference type="Proteomes" id="UP000187429"/>
    </source>
</evidence>
<dbReference type="OrthoDB" id="2400069at2759"/>
<gene>
    <name evidence="1" type="ORF">AYI69_g6885</name>
</gene>
<evidence type="ECO:0000313" key="1">
    <source>
        <dbReference type="EMBL" id="OMJ18751.1"/>
    </source>
</evidence>
<name>A0A1R1XVS6_9FUNG</name>
<organism evidence="1 2">
    <name type="scientific">Smittium culicis</name>
    <dbReference type="NCBI Taxonomy" id="133412"/>
    <lineage>
        <taxon>Eukaryota</taxon>
        <taxon>Fungi</taxon>
        <taxon>Fungi incertae sedis</taxon>
        <taxon>Zoopagomycota</taxon>
        <taxon>Kickxellomycotina</taxon>
        <taxon>Harpellomycetes</taxon>
        <taxon>Harpellales</taxon>
        <taxon>Legeriomycetaceae</taxon>
        <taxon>Smittium</taxon>
    </lineage>
</organism>
<reference evidence="2" key="1">
    <citation type="submission" date="2017-01" db="EMBL/GenBank/DDBJ databases">
        <authorList>
            <person name="Wang Y."/>
            <person name="White M."/>
            <person name="Kvist S."/>
            <person name="Moncalvo J.-M."/>
        </authorList>
    </citation>
    <scope>NUCLEOTIDE SEQUENCE [LARGE SCALE GENOMIC DNA]</scope>
    <source>
        <strain evidence="2">ID-206-W2</strain>
    </source>
</reference>
<accession>A0A1R1XVS6</accession>
<dbReference type="AlphaFoldDB" id="A0A1R1XVS6"/>
<keyword evidence="2" id="KW-1185">Reference proteome</keyword>
<dbReference type="EMBL" id="LSSM01003193">
    <property type="protein sequence ID" value="OMJ18751.1"/>
    <property type="molecule type" value="Genomic_DNA"/>
</dbReference>
<dbReference type="Proteomes" id="UP000187429">
    <property type="component" value="Unassembled WGS sequence"/>
</dbReference>
<proteinExistence type="predicted"/>